<evidence type="ECO:0000259" key="3">
    <source>
        <dbReference type="PROSITE" id="PS50158"/>
    </source>
</evidence>
<organism evidence="4 5">
    <name type="scientific">Perkinsus olseni</name>
    <name type="common">Perkinsus atlanticus</name>
    <dbReference type="NCBI Taxonomy" id="32597"/>
    <lineage>
        <taxon>Eukaryota</taxon>
        <taxon>Sar</taxon>
        <taxon>Alveolata</taxon>
        <taxon>Perkinsozoa</taxon>
        <taxon>Perkinsea</taxon>
        <taxon>Perkinsida</taxon>
        <taxon>Perkinsidae</taxon>
        <taxon>Perkinsus</taxon>
    </lineage>
</organism>
<name>A0A7J6PM26_PEROL</name>
<dbReference type="SMART" id="SM00343">
    <property type="entry name" value="ZnF_C2HC"/>
    <property type="match status" value="2"/>
</dbReference>
<proteinExistence type="predicted"/>
<dbReference type="GO" id="GO:0003676">
    <property type="term" value="F:nucleic acid binding"/>
    <property type="evidence" value="ECO:0007669"/>
    <property type="project" value="InterPro"/>
</dbReference>
<evidence type="ECO:0000256" key="1">
    <source>
        <dbReference type="PROSITE-ProRule" id="PRU00047"/>
    </source>
</evidence>
<dbReference type="Pfam" id="PF00098">
    <property type="entry name" value="zf-CCHC"/>
    <property type="match status" value="2"/>
</dbReference>
<dbReference type="EMBL" id="JABANP010000008">
    <property type="protein sequence ID" value="KAF4696806.1"/>
    <property type="molecule type" value="Genomic_DNA"/>
</dbReference>
<feature type="region of interest" description="Disordered" evidence="2">
    <location>
        <begin position="241"/>
        <end position="301"/>
    </location>
</feature>
<dbReference type="GO" id="GO:0008270">
    <property type="term" value="F:zinc ion binding"/>
    <property type="evidence" value="ECO:0007669"/>
    <property type="project" value="UniProtKB-KW"/>
</dbReference>
<protein>
    <recommendedName>
        <fullName evidence="3">CCHC-type domain-containing protein</fullName>
    </recommendedName>
</protein>
<dbReference type="PROSITE" id="PS50158">
    <property type="entry name" value="ZF_CCHC"/>
    <property type="match status" value="1"/>
</dbReference>
<keyword evidence="1" id="KW-0863">Zinc-finger</keyword>
<keyword evidence="1" id="KW-0862">Zinc</keyword>
<feature type="domain" description="CCHC-type" evidence="3">
    <location>
        <begin position="229"/>
        <end position="245"/>
    </location>
</feature>
<evidence type="ECO:0000256" key="2">
    <source>
        <dbReference type="SAM" id="MobiDB-lite"/>
    </source>
</evidence>
<dbReference type="InterPro" id="IPR036875">
    <property type="entry name" value="Znf_CCHC_sf"/>
</dbReference>
<dbReference type="InterPro" id="IPR001878">
    <property type="entry name" value="Znf_CCHC"/>
</dbReference>
<dbReference type="Gene3D" id="4.10.60.10">
    <property type="entry name" value="Zinc finger, CCHC-type"/>
    <property type="match status" value="1"/>
</dbReference>
<gene>
    <name evidence="4" type="ORF">FOZ60_015732</name>
</gene>
<reference evidence="4 5" key="1">
    <citation type="submission" date="2020-04" db="EMBL/GenBank/DDBJ databases">
        <title>Perkinsus olseni comparative genomics.</title>
        <authorList>
            <person name="Bogema D.R."/>
        </authorList>
    </citation>
    <scope>NUCLEOTIDE SEQUENCE [LARGE SCALE GENOMIC DNA]</scope>
    <source>
        <strain evidence="4">00978-12</strain>
    </source>
</reference>
<evidence type="ECO:0000313" key="5">
    <source>
        <dbReference type="Proteomes" id="UP000541610"/>
    </source>
</evidence>
<dbReference type="Proteomes" id="UP000541610">
    <property type="component" value="Unassembled WGS sequence"/>
</dbReference>
<dbReference type="OrthoDB" id="196607at2759"/>
<accession>A0A7J6PM26</accession>
<comment type="caution">
    <text evidence="4">The sequence shown here is derived from an EMBL/GenBank/DDBJ whole genome shotgun (WGS) entry which is preliminary data.</text>
</comment>
<sequence>MPFKLETILEPFSGSEDFGLWLREFETVAEASCWSARQRSQYIVLFMKGSAKDIARQSLDEMEDEEDNDRRYAHVVRCLGQAFSLKTHEAWELLTTRKWKNQDTVDGMVAEFRRYLRVLAVTSPLASEILLREALMACLPVEVRKAIEVFEEDGRELSLNDIILKARSLLKKCGRGAENAAPLAAGGITSGKYCHNCKVVGHTAAECTRATGGQRQSRGRYRKPRGSLRCYNCQEQGHIARNCPRRRDQKDGQSGGAGEAKVSSAKSKPQGSLGGAAVEDSEERQGFVSAGRLPGEAVLRM</sequence>
<dbReference type="AlphaFoldDB" id="A0A7J6PM26"/>
<dbReference type="SUPFAM" id="SSF57756">
    <property type="entry name" value="Retrovirus zinc finger-like domains"/>
    <property type="match status" value="1"/>
</dbReference>
<keyword evidence="1" id="KW-0479">Metal-binding</keyword>
<evidence type="ECO:0000313" key="4">
    <source>
        <dbReference type="EMBL" id="KAF4696806.1"/>
    </source>
</evidence>